<evidence type="ECO:0000313" key="2">
    <source>
        <dbReference type="EMBL" id="VGO22004.1"/>
    </source>
</evidence>
<dbReference type="Gene3D" id="3.40.50.2000">
    <property type="entry name" value="Glycogen Phosphorylase B"/>
    <property type="match status" value="1"/>
</dbReference>
<accession>A0A6C2URX0</accession>
<dbReference type="PANTHER" id="PTHR36836">
    <property type="entry name" value="COLANIC ACID BIOSYNTHESIS PROTEIN WCAK"/>
    <property type="match status" value="1"/>
</dbReference>
<evidence type="ECO:0000259" key="1">
    <source>
        <dbReference type="Pfam" id="PF04230"/>
    </source>
</evidence>
<keyword evidence="3" id="KW-1185">Reference proteome</keyword>
<dbReference type="EMBL" id="CAAHFH010000002">
    <property type="protein sequence ID" value="VGO22004.1"/>
    <property type="molecule type" value="Genomic_DNA"/>
</dbReference>
<reference evidence="2 3" key="1">
    <citation type="submission" date="2019-04" db="EMBL/GenBank/DDBJ databases">
        <authorList>
            <person name="Van Vliet M D."/>
        </authorList>
    </citation>
    <scope>NUCLEOTIDE SEQUENCE [LARGE SCALE GENOMIC DNA]</scope>
    <source>
        <strain evidence="2 3">F21</strain>
    </source>
</reference>
<dbReference type="Pfam" id="PF04230">
    <property type="entry name" value="PS_pyruv_trans"/>
    <property type="match status" value="1"/>
</dbReference>
<protein>
    <recommendedName>
        <fullName evidence="1">Polysaccharide pyruvyl transferase domain-containing protein</fullName>
    </recommendedName>
</protein>
<sequence>MQTVDILLGGVPFGRNNVGDEAILECVVGIIREVCPAARITVSTDLPEDTAARLGVETVQLFGFDPPYSRTLMEERLAGADVFIWAGATGLSDYPEIPLKMLEIAHRAGTKTVVWGVGMNQNLNPFIYRVLPGKRRTLLNLLSLLAFKRVDFVRRLENMAMDRARAKIVEQLNLCDLVMLRDPETLAAVHACGDVPQAIVGADSAELLEPEPWENIALNREALHILESEVRKVGLCISAQRQLVHEQELIEFLDRLAGQDHRIVFLPMNHVTDAALMERLRERMKNRVHSVVVGGRRAPREILAIAGRLDLVISSRLHLLILASVVHVPIIGISRGSKVDNFLTAFGHTSAGSVDACDFEHMQNELDRLIDSREEFAEVSATVHELLLQRLDAAKAKLAELLNSL</sequence>
<dbReference type="PANTHER" id="PTHR36836:SF1">
    <property type="entry name" value="COLANIC ACID BIOSYNTHESIS PROTEIN WCAK"/>
    <property type="match status" value="1"/>
</dbReference>
<dbReference type="RefSeq" id="WP_246044510.1">
    <property type="nucleotide sequence ID" value="NZ_CAAHFH010000002.1"/>
</dbReference>
<evidence type="ECO:0000313" key="3">
    <source>
        <dbReference type="Proteomes" id="UP000346198"/>
    </source>
</evidence>
<proteinExistence type="predicted"/>
<dbReference type="AlphaFoldDB" id="A0A6C2URX0"/>
<organism evidence="2 3">
    <name type="scientific">Pontiella sulfatireligans</name>
    <dbReference type="NCBI Taxonomy" id="2750658"/>
    <lineage>
        <taxon>Bacteria</taxon>
        <taxon>Pseudomonadati</taxon>
        <taxon>Kiritimatiellota</taxon>
        <taxon>Kiritimatiellia</taxon>
        <taxon>Kiritimatiellales</taxon>
        <taxon>Pontiellaceae</taxon>
        <taxon>Pontiella</taxon>
    </lineage>
</organism>
<dbReference type="InterPro" id="IPR007345">
    <property type="entry name" value="Polysacch_pyruvyl_Trfase"/>
</dbReference>
<feature type="domain" description="Polysaccharide pyruvyl transferase" evidence="1">
    <location>
        <begin position="17"/>
        <end position="335"/>
    </location>
</feature>
<dbReference type="Proteomes" id="UP000346198">
    <property type="component" value="Unassembled WGS sequence"/>
</dbReference>
<name>A0A6C2URX0_9BACT</name>
<gene>
    <name evidence="2" type="ORF">SCARR_04085</name>
</gene>